<dbReference type="InterPro" id="IPR050595">
    <property type="entry name" value="Bact_response_regulator"/>
</dbReference>
<dbReference type="EMBL" id="LBTH01000033">
    <property type="protein sequence ID" value="KKQ35175.1"/>
    <property type="molecule type" value="Genomic_DNA"/>
</dbReference>
<sequence>MEKNKPYSILICEDDLNLRNLLSLKLKNEGYEILSAAEGSAGLEMALEKKPDLILLDLLMPGMKGDAVLAALRNDPWGKTAKVIILTNVSNDDKMMKEIGANNPVFYLVKSDNSLKELIDKIKETFQEE</sequence>
<accession>A0A0G0H9I0</accession>
<gene>
    <name evidence="4" type="ORF">US52_C0033G0007</name>
</gene>
<dbReference type="SMART" id="SM00448">
    <property type="entry name" value="REC"/>
    <property type="match status" value="1"/>
</dbReference>
<feature type="domain" description="Response regulatory" evidence="3">
    <location>
        <begin position="8"/>
        <end position="125"/>
    </location>
</feature>
<dbReference type="SUPFAM" id="SSF52172">
    <property type="entry name" value="CheY-like"/>
    <property type="match status" value="1"/>
</dbReference>
<dbReference type="AlphaFoldDB" id="A0A0G0H9I0"/>
<dbReference type="Proteomes" id="UP000034852">
    <property type="component" value="Unassembled WGS sequence"/>
</dbReference>
<dbReference type="Pfam" id="PF00072">
    <property type="entry name" value="Response_reg"/>
    <property type="match status" value="1"/>
</dbReference>
<evidence type="ECO:0000256" key="2">
    <source>
        <dbReference type="PROSITE-ProRule" id="PRU00169"/>
    </source>
</evidence>
<feature type="modified residue" description="4-aspartylphosphate" evidence="2">
    <location>
        <position position="57"/>
    </location>
</feature>
<reference evidence="4 5" key="1">
    <citation type="journal article" date="2015" name="Nature">
        <title>rRNA introns, odd ribosomes, and small enigmatic genomes across a large radiation of phyla.</title>
        <authorList>
            <person name="Brown C.T."/>
            <person name="Hug L.A."/>
            <person name="Thomas B.C."/>
            <person name="Sharon I."/>
            <person name="Castelle C.J."/>
            <person name="Singh A."/>
            <person name="Wilkins M.J."/>
            <person name="Williams K.H."/>
            <person name="Banfield J.F."/>
        </authorList>
    </citation>
    <scope>NUCLEOTIDE SEQUENCE [LARGE SCALE GENOMIC DNA]</scope>
</reference>
<name>A0A0G0H9I0_9BACT</name>
<evidence type="ECO:0000256" key="1">
    <source>
        <dbReference type="ARBA" id="ARBA00022553"/>
    </source>
</evidence>
<comment type="caution">
    <text evidence="4">The sequence shown here is derived from an EMBL/GenBank/DDBJ whole genome shotgun (WGS) entry which is preliminary data.</text>
</comment>
<dbReference type="PANTHER" id="PTHR44591:SF3">
    <property type="entry name" value="RESPONSE REGULATORY DOMAIN-CONTAINING PROTEIN"/>
    <property type="match status" value="1"/>
</dbReference>
<evidence type="ECO:0000259" key="3">
    <source>
        <dbReference type="PROSITE" id="PS50110"/>
    </source>
</evidence>
<evidence type="ECO:0000313" key="5">
    <source>
        <dbReference type="Proteomes" id="UP000034852"/>
    </source>
</evidence>
<dbReference type="PANTHER" id="PTHR44591">
    <property type="entry name" value="STRESS RESPONSE REGULATOR PROTEIN 1"/>
    <property type="match status" value="1"/>
</dbReference>
<dbReference type="Gene3D" id="3.40.50.2300">
    <property type="match status" value="1"/>
</dbReference>
<organism evidence="4 5">
    <name type="scientific">candidate division WS6 bacterium GW2011_GWA2_37_6</name>
    <dbReference type="NCBI Taxonomy" id="1619087"/>
    <lineage>
        <taxon>Bacteria</taxon>
        <taxon>Candidatus Dojkabacteria</taxon>
    </lineage>
</organism>
<keyword evidence="1 2" id="KW-0597">Phosphoprotein</keyword>
<evidence type="ECO:0000313" key="4">
    <source>
        <dbReference type="EMBL" id="KKQ35175.1"/>
    </source>
</evidence>
<dbReference type="InterPro" id="IPR001789">
    <property type="entry name" value="Sig_transdc_resp-reg_receiver"/>
</dbReference>
<protein>
    <submittedName>
        <fullName evidence="4">Response regulator receiver domain protein</fullName>
    </submittedName>
</protein>
<proteinExistence type="predicted"/>
<dbReference type="PROSITE" id="PS50110">
    <property type="entry name" value="RESPONSE_REGULATORY"/>
    <property type="match status" value="1"/>
</dbReference>
<dbReference type="GO" id="GO:0000160">
    <property type="term" value="P:phosphorelay signal transduction system"/>
    <property type="evidence" value="ECO:0007669"/>
    <property type="project" value="InterPro"/>
</dbReference>
<dbReference type="InterPro" id="IPR011006">
    <property type="entry name" value="CheY-like_superfamily"/>
</dbReference>